<keyword evidence="2" id="KW-0472">Membrane</keyword>
<keyword evidence="2" id="KW-1133">Transmembrane helix</keyword>
<dbReference type="EMBL" id="MTYJ01000075">
    <property type="protein sequence ID" value="OQV16366.1"/>
    <property type="molecule type" value="Genomic_DNA"/>
</dbReference>
<evidence type="ECO:0000256" key="1">
    <source>
        <dbReference type="SAM" id="MobiDB-lite"/>
    </source>
</evidence>
<comment type="caution">
    <text evidence="3">The sequence shown here is derived from an EMBL/GenBank/DDBJ whole genome shotgun (WGS) entry which is preliminary data.</text>
</comment>
<dbReference type="Proteomes" id="UP000192578">
    <property type="component" value="Unassembled WGS sequence"/>
</dbReference>
<feature type="compositionally biased region" description="Pro residues" evidence="1">
    <location>
        <begin position="229"/>
        <end position="238"/>
    </location>
</feature>
<gene>
    <name evidence="3" type="ORF">BV898_09511</name>
</gene>
<evidence type="ECO:0000313" key="3">
    <source>
        <dbReference type="EMBL" id="OQV16366.1"/>
    </source>
</evidence>
<name>A0A1W0WMC0_HYPEX</name>
<protein>
    <submittedName>
        <fullName evidence="3">Uncharacterized protein</fullName>
    </submittedName>
</protein>
<sequence>MAIGNNSGLIEWLVPAILICNIFGFFYDGFGQLCDEPKNMTVSATYFRTFLYRYPSWYHEPNASLGLHLFACGLLLAGVIEAVCLLPAWYRANELGTGEHEVNAEYKRIGARVGALGVPFFLHRLAELVWLSLEFVIGIADHNLIPTPNEDGYFSSLLSISIHIMYRAFVVRQIYLLLRTVTVGPPKWGTEPSPTAREDLPPSYSIAHLSSAVQSFARRRGMSFEASSGPPPPPPPPAAAESTANGNSVAARATSHHEASEQICQSTSAQSIVDLT</sequence>
<accession>A0A1W0WMC0</accession>
<feature type="transmembrane region" description="Helical" evidence="2">
    <location>
        <begin position="12"/>
        <end position="30"/>
    </location>
</feature>
<reference evidence="4" key="1">
    <citation type="submission" date="2017-01" db="EMBL/GenBank/DDBJ databases">
        <title>Comparative genomics of anhydrobiosis in the tardigrade Hypsibius dujardini.</title>
        <authorList>
            <person name="Yoshida Y."/>
            <person name="Koutsovoulos G."/>
            <person name="Laetsch D."/>
            <person name="Stevens L."/>
            <person name="Kumar S."/>
            <person name="Horikawa D."/>
            <person name="Ishino K."/>
            <person name="Komine S."/>
            <person name="Tomita M."/>
            <person name="Blaxter M."/>
            <person name="Arakawa K."/>
        </authorList>
    </citation>
    <scope>NUCLEOTIDE SEQUENCE [LARGE SCALE GENOMIC DNA]</scope>
    <source>
        <strain evidence="4">Z151</strain>
    </source>
</reference>
<feature type="compositionally biased region" description="Polar residues" evidence="1">
    <location>
        <begin position="262"/>
        <end position="276"/>
    </location>
</feature>
<keyword evidence="2" id="KW-0812">Transmembrane</keyword>
<keyword evidence="4" id="KW-1185">Reference proteome</keyword>
<feature type="region of interest" description="Disordered" evidence="1">
    <location>
        <begin position="221"/>
        <end position="276"/>
    </location>
</feature>
<organism evidence="3 4">
    <name type="scientific">Hypsibius exemplaris</name>
    <name type="common">Freshwater tardigrade</name>
    <dbReference type="NCBI Taxonomy" id="2072580"/>
    <lineage>
        <taxon>Eukaryota</taxon>
        <taxon>Metazoa</taxon>
        <taxon>Ecdysozoa</taxon>
        <taxon>Tardigrada</taxon>
        <taxon>Eutardigrada</taxon>
        <taxon>Parachela</taxon>
        <taxon>Hypsibioidea</taxon>
        <taxon>Hypsibiidae</taxon>
        <taxon>Hypsibius</taxon>
    </lineage>
</organism>
<dbReference type="AlphaFoldDB" id="A0A1W0WMC0"/>
<evidence type="ECO:0000256" key="2">
    <source>
        <dbReference type="SAM" id="Phobius"/>
    </source>
</evidence>
<proteinExistence type="predicted"/>
<feature type="transmembrane region" description="Helical" evidence="2">
    <location>
        <begin position="65"/>
        <end position="90"/>
    </location>
</feature>
<evidence type="ECO:0000313" key="4">
    <source>
        <dbReference type="Proteomes" id="UP000192578"/>
    </source>
</evidence>